<dbReference type="Proteomes" id="UP000748752">
    <property type="component" value="Unassembled WGS sequence"/>
</dbReference>
<proteinExistence type="predicted"/>
<reference evidence="1 2" key="1">
    <citation type="journal article" date="2020" name="Microorganisms">
        <title>Osmotic Adaptation and Compatible Solute Biosynthesis of Phototrophic Bacteria as Revealed from Genome Analyses.</title>
        <authorList>
            <person name="Imhoff J.F."/>
            <person name="Rahn T."/>
            <person name="Kunzel S."/>
            <person name="Keller A."/>
            <person name="Neulinger S.C."/>
        </authorList>
    </citation>
    <scope>NUCLEOTIDE SEQUENCE [LARGE SCALE GENOMIC DNA]</scope>
    <source>
        <strain evidence="1 2">DSM 6210</strain>
    </source>
</reference>
<protein>
    <recommendedName>
        <fullName evidence="3">Aerotolerance regulator N-terminal domain-containing protein</fullName>
    </recommendedName>
</protein>
<dbReference type="RefSeq" id="WP_200234751.1">
    <property type="nucleotide sequence ID" value="NZ_NRRV01000009.1"/>
</dbReference>
<accession>A0ABS1CE54</accession>
<name>A0ABS1CE54_9GAMM</name>
<evidence type="ECO:0000313" key="2">
    <source>
        <dbReference type="Proteomes" id="UP000748752"/>
    </source>
</evidence>
<gene>
    <name evidence="1" type="ORF">CKO31_05290</name>
</gene>
<organism evidence="1 2">
    <name type="scientific">Thiohalocapsa halophila</name>
    <dbReference type="NCBI Taxonomy" id="69359"/>
    <lineage>
        <taxon>Bacteria</taxon>
        <taxon>Pseudomonadati</taxon>
        <taxon>Pseudomonadota</taxon>
        <taxon>Gammaproteobacteria</taxon>
        <taxon>Chromatiales</taxon>
        <taxon>Chromatiaceae</taxon>
        <taxon>Thiohalocapsa</taxon>
    </lineage>
</organism>
<keyword evidence="2" id="KW-1185">Reference proteome</keyword>
<evidence type="ECO:0008006" key="3">
    <source>
        <dbReference type="Google" id="ProtNLM"/>
    </source>
</evidence>
<evidence type="ECO:0000313" key="1">
    <source>
        <dbReference type="EMBL" id="MBK1630165.1"/>
    </source>
</evidence>
<sequence length="525" mass="54735">MITFAAPWWLLGLGLLPLLRPLHRRGQASPALVPALFPWITTQAPEAAALQDARPDPRWRRRALIAALLLLALAGIGWRPPADSLQVRVELEATPSLLAVEPDGRSRAAHAAVALHTALANAHAPSATLFASGADRAPSPVDGLDSAALAARFTRAADAAVAGTASPALPPPLPHGVRTWLVTDGTRGSDAAPGDYSRIITFGESTENFGIAALALRLDPRDASLLQGTVQIHNAGTHHGERALVLTQGQRTLAEWRVSVAASATEVRHFDIPRAGGARLLARLKPADALAVDDQLEVAAEALQPLAAQIAPECPDTLRAAVAASPRLESSEAAPALMIVCAERPSPEASSSAVSLWFRAASAQSLQPLPRALLPAPLQGLDSATRPRTVAIVPAEDHAGVLLAGTRRLPLVLGYPGERRIDVLIELPRGTGGAPALLLDWLLDRLPAALPQQPSPVRGAIGPVAARRATAQMRIAPGPVAQSGTTGRERPPSRTVPAALALAVALALLVPELTRTGVRGPSRSI</sequence>
<dbReference type="EMBL" id="NRRV01000009">
    <property type="protein sequence ID" value="MBK1630165.1"/>
    <property type="molecule type" value="Genomic_DNA"/>
</dbReference>
<comment type="caution">
    <text evidence="1">The sequence shown here is derived from an EMBL/GenBank/DDBJ whole genome shotgun (WGS) entry which is preliminary data.</text>
</comment>